<dbReference type="PANTHER" id="PTHR12001">
    <property type="entry name" value="GERANYLGERANYL PYROPHOSPHATE SYNTHASE"/>
    <property type="match status" value="1"/>
</dbReference>
<dbReference type="Gene3D" id="1.10.600.10">
    <property type="entry name" value="Farnesyl Diphosphate Synthase"/>
    <property type="match status" value="1"/>
</dbReference>
<gene>
    <name evidence="7" type="ORF">IAC08_06525</name>
</gene>
<dbReference type="GO" id="GO:0008299">
    <property type="term" value="P:isoprenoid biosynthetic process"/>
    <property type="evidence" value="ECO:0007669"/>
    <property type="project" value="InterPro"/>
</dbReference>
<dbReference type="CDD" id="cd00685">
    <property type="entry name" value="Trans_IPPS_HT"/>
    <property type="match status" value="1"/>
</dbReference>
<dbReference type="InterPro" id="IPR033749">
    <property type="entry name" value="Polyprenyl_synt_CS"/>
</dbReference>
<evidence type="ECO:0000256" key="4">
    <source>
        <dbReference type="ARBA" id="ARBA00022723"/>
    </source>
</evidence>
<keyword evidence="4" id="KW-0479">Metal-binding</keyword>
<dbReference type="SUPFAM" id="SSF48576">
    <property type="entry name" value="Terpenoid synthases"/>
    <property type="match status" value="1"/>
</dbReference>
<sequence length="328" mass="36454">MDLNGIKSYLGEDWERTENYIIDSLKSDIDLLDKTNRSILSHSGKQLRPIIALLVARACSCGRAEDDSCRYAAGAELLHNATLLHDDVADDSDQRRGMPTIRSMMGPSVSVLIGDYWLVKAMHLILDSHTEMAKVIKLFSRTLSDLAEGELLQLQKAQSGDTDEKDYFRIIFNKTASLFEAAAVSAAISVNADEQTILAVKDFAISLGLAFQIRDDIFDYSPELDTGKPAGVDILEQKITLPLLGAFAKAGKTNEQEIREKIKKISGDSGQIREEILAFVREYDGIGYARTVLEEYIGKATSALEKLPESRDREYLAQLARFVAERRS</sequence>
<evidence type="ECO:0000256" key="3">
    <source>
        <dbReference type="ARBA" id="ARBA00022679"/>
    </source>
</evidence>
<evidence type="ECO:0000256" key="6">
    <source>
        <dbReference type="RuleBase" id="RU004466"/>
    </source>
</evidence>
<dbReference type="SFLD" id="SFLDS00005">
    <property type="entry name" value="Isoprenoid_Synthase_Type_I"/>
    <property type="match status" value="1"/>
</dbReference>
<evidence type="ECO:0000256" key="2">
    <source>
        <dbReference type="ARBA" id="ARBA00006706"/>
    </source>
</evidence>
<comment type="caution">
    <text evidence="7">The sequence shown here is derived from an EMBL/GenBank/DDBJ whole genome shotgun (WGS) entry which is preliminary data.</text>
</comment>
<evidence type="ECO:0000313" key="7">
    <source>
        <dbReference type="EMBL" id="MBO8456043.1"/>
    </source>
</evidence>
<comment type="cofactor">
    <cofactor evidence="1">
        <name>Mg(2+)</name>
        <dbReference type="ChEBI" id="CHEBI:18420"/>
    </cofactor>
</comment>
<dbReference type="PANTHER" id="PTHR12001:SF69">
    <property type="entry name" value="ALL TRANS-POLYPRENYL-DIPHOSPHATE SYNTHASE PDSS1"/>
    <property type="match status" value="1"/>
</dbReference>
<dbReference type="InterPro" id="IPR000092">
    <property type="entry name" value="Polyprenyl_synt"/>
</dbReference>
<keyword evidence="3 6" id="KW-0808">Transferase</keyword>
<dbReference type="PROSITE" id="PS00444">
    <property type="entry name" value="POLYPRENYL_SYNTHASE_2"/>
    <property type="match status" value="1"/>
</dbReference>
<keyword evidence="5" id="KW-0460">Magnesium</keyword>
<evidence type="ECO:0000256" key="5">
    <source>
        <dbReference type="ARBA" id="ARBA00022842"/>
    </source>
</evidence>
<dbReference type="InterPro" id="IPR008949">
    <property type="entry name" value="Isoprenoid_synthase_dom_sf"/>
</dbReference>
<dbReference type="GO" id="GO:0004659">
    <property type="term" value="F:prenyltransferase activity"/>
    <property type="evidence" value="ECO:0007669"/>
    <property type="project" value="InterPro"/>
</dbReference>
<reference evidence="7" key="2">
    <citation type="journal article" date="2021" name="PeerJ">
        <title>Extensive microbial diversity within the chicken gut microbiome revealed by metagenomics and culture.</title>
        <authorList>
            <person name="Gilroy R."/>
            <person name="Ravi A."/>
            <person name="Getino M."/>
            <person name="Pursley I."/>
            <person name="Horton D.L."/>
            <person name="Alikhan N.F."/>
            <person name="Baker D."/>
            <person name="Gharbi K."/>
            <person name="Hall N."/>
            <person name="Watson M."/>
            <person name="Adriaenssens E.M."/>
            <person name="Foster-Nyarko E."/>
            <person name="Jarju S."/>
            <person name="Secka A."/>
            <person name="Antonio M."/>
            <person name="Oren A."/>
            <person name="Chaudhuri R.R."/>
            <person name="La Ragione R."/>
            <person name="Hildebrand F."/>
            <person name="Pallen M.J."/>
        </authorList>
    </citation>
    <scope>NUCLEOTIDE SEQUENCE</scope>
    <source>
        <strain evidence="7">B1-3475</strain>
    </source>
</reference>
<comment type="similarity">
    <text evidence="2 6">Belongs to the FPP/GGPP synthase family.</text>
</comment>
<organism evidence="7 8">
    <name type="scientific">Candidatus Cryptobacteroides intestinigallinarum</name>
    <dbReference type="NCBI Taxonomy" id="2840767"/>
    <lineage>
        <taxon>Bacteria</taxon>
        <taxon>Pseudomonadati</taxon>
        <taxon>Bacteroidota</taxon>
        <taxon>Bacteroidia</taxon>
        <taxon>Bacteroidales</taxon>
        <taxon>Candidatus Cryptobacteroides</taxon>
    </lineage>
</organism>
<evidence type="ECO:0000313" key="8">
    <source>
        <dbReference type="Proteomes" id="UP000823617"/>
    </source>
</evidence>
<accession>A0A9D9HLI1</accession>
<dbReference type="GO" id="GO:0046872">
    <property type="term" value="F:metal ion binding"/>
    <property type="evidence" value="ECO:0007669"/>
    <property type="project" value="UniProtKB-KW"/>
</dbReference>
<name>A0A9D9HLI1_9BACT</name>
<reference evidence="7" key="1">
    <citation type="submission" date="2020-10" db="EMBL/GenBank/DDBJ databases">
        <authorList>
            <person name="Gilroy R."/>
        </authorList>
    </citation>
    <scope>NUCLEOTIDE SEQUENCE</scope>
    <source>
        <strain evidence="7">B1-3475</strain>
    </source>
</reference>
<proteinExistence type="inferred from homology"/>
<evidence type="ECO:0000256" key="1">
    <source>
        <dbReference type="ARBA" id="ARBA00001946"/>
    </source>
</evidence>
<protein>
    <submittedName>
        <fullName evidence="7">Polyprenyl synthetase family protein</fullName>
    </submittedName>
</protein>
<dbReference type="EMBL" id="JADIMK010000068">
    <property type="protein sequence ID" value="MBO8456043.1"/>
    <property type="molecule type" value="Genomic_DNA"/>
</dbReference>
<dbReference type="Proteomes" id="UP000823617">
    <property type="component" value="Unassembled WGS sequence"/>
</dbReference>
<dbReference type="Pfam" id="PF00348">
    <property type="entry name" value="polyprenyl_synt"/>
    <property type="match status" value="1"/>
</dbReference>
<dbReference type="PROSITE" id="PS00723">
    <property type="entry name" value="POLYPRENYL_SYNTHASE_1"/>
    <property type="match status" value="1"/>
</dbReference>
<dbReference type="AlphaFoldDB" id="A0A9D9HLI1"/>